<dbReference type="InterPro" id="IPR047704">
    <property type="entry name" value="GPS-CTERM"/>
</dbReference>
<sequence length="259" mass="25299">MRRTRIAGALLLAGTVTGLAAGPAQAQEYRYWSFWDGTGGTADNGGTGGKGGSWAYATEGPATMRPADGAVEGFRFTVSADSAAAGKPRAAADFEAICRDTPAKDGRKRIGIVIDFGTAADAPGDERPPTARTECAQVAEDASAGEALAAVARPLRYDSNALLCAIAGYPKAGCAEQVSGSKEAGSTEAGSKGTGSSASASSSSGAAADGHGGDAAGSGDNGSGGDNDSGGPSAGLLGGIAAVVALGAAAVWQARRRRG</sequence>
<dbReference type="NCBIfam" id="NF040681">
    <property type="entry name" value="GPS-CTERM"/>
    <property type="match status" value="1"/>
</dbReference>
<dbReference type="OrthoDB" id="3530682at2"/>
<feature type="compositionally biased region" description="Gly residues" evidence="1">
    <location>
        <begin position="213"/>
        <end position="232"/>
    </location>
</feature>
<dbReference type="AlphaFoldDB" id="A0A371Q7C0"/>
<dbReference type="NCBIfam" id="NF040672">
    <property type="entry name" value="SCO2322_fam"/>
    <property type="match status" value="1"/>
</dbReference>
<evidence type="ECO:0000313" key="5">
    <source>
        <dbReference type="Proteomes" id="UP000262477"/>
    </source>
</evidence>
<dbReference type="EMBL" id="QUAC01000067">
    <property type="protein sequence ID" value="REK90614.1"/>
    <property type="molecule type" value="Genomic_DNA"/>
</dbReference>
<evidence type="ECO:0008006" key="6">
    <source>
        <dbReference type="Google" id="ProtNLM"/>
    </source>
</evidence>
<keyword evidence="2" id="KW-1133">Transmembrane helix</keyword>
<dbReference type="RefSeq" id="WP_128505453.1">
    <property type="nucleotide sequence ID" value="NZ_QUAC01000067.1"/>
</dbReference>
<proteinExistence type="predicted"/>
<evidence type="ECO:0000256" key="3">
    <source>
        <dbReference type="SAM" id="SignalP"/>
    </source>
</evidence>
<organism evidence="4 5">
    <name type="scientific">Streptomyces inhibens</name>
    <dbReference type="NCBI Taxonomy" id="2293571"/>
    <lineage>
        <taxon>Bacteria</taxon>
        <taxon>Bacillati</taxon>
        <taxon>Actinomycetota</taxon>
        <taxon>Actinomycetes</taxon>
        <taxon>Kitasatosporales</taxon>
        <taxon>Streptomycetaceae</taxon>
        <taxon>Streptomyces</taxon>
    </lineage>
</organism>
<dbReference type="InterPro" id="IPR047703">
    <property type="entry name" value="SCO2322-like"/>
</dbReference>
<feature type="region of interest" description="Disordered" evidence="1">
    <location>
        <begin position="183"/>
        <end position="232"/>
    </location>
</feature>
<accession>A0A371Q7C0</accession>
<evidence type="ECO:0000256" key="1">
    <source>
        <dbReference type="SAM" id="MobiDB-lite"/>
    </source>
</evidence>
<reference evidence="4 5" key="1">
    <citation type="submission" date="2018-08" db="EMBL/GenBank/DDBJ databases">
        <title>Streptomyces NEAU-D10 sp. nov., a novel Actinomycete isolated from soil.</title>
        <authorList>
            <person name="Jin L."/>
        </authorList>
    </citation>
    <scope>NUCLEOTIDE SEQUENCE [LARGE SCALE GENOMIC DNA]</scope>
    <source>
        <strain evidence="4 5">NEAU-D10</strain>
    </source>
</reference>
<keyword evidence="3" id="KW-0732">Signal</keyword>
<keyword evidence="2" id="KW-0472">Membrane</keyword>
<gene>
    <name evidence="4" type="ORF">DY245_09275</name>
</gene>
<keyword evidence="2" id="KW-0812">Transmembrane</keyword>
<feature type="transmembrane region" description="Helical" evidence="2">
    <location>
        <begin position="234"/>
        <end position="252"/>
    </location>
</feature>
<dbReference type="Proteomes" id="UP000262477">
    <property type="component" value="Unassembled WGS sequence"/>
</dbReference>
<comment type="caution">
    <text evidence="4">The sequence shown here is derived from an EMBL/GenBank/DDBJ whole genome shotgun (WGS) entry which is preliminary data.</text>
</comment>
<feature type="chain" id="PRO_5016704442" description="Secreted protein" evidence="3">
    <location>
        <begin position="27"/>
        <end position="259"/>
    </location>
</feature>
<protein>
    <recommendedName>
        <fullName evidence="6">Secreted protein</fullName>
    </recommendedName>
</protein>
<feature type="compositionally biased region" description="Low complexity" evidence="1">
    <location>
        <begin position="184"/>
        <end position="209"/>
    </location>
</feature>
<evidence type="ECO:0000256" key="2">
    <source>
        <dbReference type="SAM" id="Phobius"/>
    </source>
</evidence>
<feature type="signal peptide" evidence="3">
    <location>
        <begin position="1"/>
        <end position="26"/>
    </location>
</feature>
<name>A0A371Q7C0_STRIH</name>
<evidence type="ECO:0000313" key="4">
    <source>
        <dbReference type="EMBL" id="REK90614.1"/>
    </source>
</evidence>
<keyword evidence="5" id="KW-1185">Reference proteome</keyword>